<feature type="region of interest" description="Disordered" evidence="1">
    <location>
        <begin position="719"/>
        <end position="750"/>
    </location>
</feature>
<dbReference type="SUPFAM" id="SSF48065">
    <property type="entry name" value="DBL homology domain (DH-domain)"/>
    <property type="match status" value="1"/>
</dbReference>
<dbReference type="Gene3D" id="1.20.900.10">
    <property type="entry name" value="Dbl homology (DH) domain"/>
    <property type="match status" value="1"/>
</dbReference>
<feature type="domain" description="DH" evidence="2">
    <location>
        <begin position="156"/>
        <end position="398"/>
    </location>
</feature>
<evidence type="ECO:0000259" key="2">
    <source>
        <dbReference type="PROSITE" id="PS50010"/>
    </source>
</evidence>
<feature type="compositionally biased region" description="Polar residues" evidence="1">
    <location>
        <begin position="888"/>
        <end position="898"/>
    </location>
</feature>
<dbReference type="PANTHER" id="PTHR45818:SF3">
    <property type="entry name" value="PROTEIN VAV"/>
    <property type="match status" value="1"/>
</dbReference>
<evidence type="ECO:0000313" key="3">
    <source>
        <dbReference type="EMBL" id="GAQ45303.1"/>
    </source>
</evidence>
<dbReference type="Pfam" id="PF00621">
    <property type="entry name" value="RhoGEF"/>
    <property type="match status" value="1"/>
</dbReference>
<feature type="compositionally biased region" description="Acidic residues" evidence="1">
    <location>
        <begin position="861"/>
        <end position="870"/>
    </location>
</feature>
<comment type="caution">
    <text evidence="3">The sequence shown here is derived from an EMBL/GenBank/DDBJ whole genome shotgun (WGS) entry which is preliminary data.</text>
</comment>
<dbReference type="SMART" id="SM00325">
    <property type="entry name" value="RhoGEF"/>
    <property type="match status" value="1"/>
</dbReference>
<dbReference type="PROSITE" id="PS00741">
    <property type="entry name" value="DH_1"/>
    <property type="match status" value="1"/>
</dbReference>
<dbReference type="InterPro" id="IPR000219">
    <property type="entry name" value="DH_dom"/>
</dbReference>
<feature type="compositionally biased region" description="Polar residues" evidence="1">
    <location>
        <begin position="111"/>
        <end position="128"/>
    </location>
</feature>
<dbReference type="OrthoDB" id="8059989at2759"/>
<dbReference type="PANTHER" id="PTHR45818">
    <property type="entry name" value="PROTEIN VAV"/>
    <property type="match status" value="1"/>
</dbReference>
<dbReference type="GO" id="GO:0005737">
    <property type="term" value="C:cytoplasm"/>
    <property type="evidence" value="ECO:0007669"/>
    <property type="project" value="TreeGrafter"/>
</dbReference>
<accession>A0A124BYE5</accession>
<proteinExistence type="predicted"/>
<evidence type="ECO:0000313" key="4">
    <source>
        <dbReference type="Proteomes" id="UP000068243"/>
    </source>
</evidence>
<dbReference type="EMBL" id="BCMY01000015">
    <property type="protein sequence ID" value="GAQ45303.1"/>
    <property type="molecule type" value="Genomic_DNA"/>
</dbReference>
<reference evidence="4" key="1">
    <citation type="journal article" date="2016" name="Genome Announc.">
        <title>Draft genome sequence of Aspergillus niger strain An76.</title>
        <authorList>
            <person name="Gong W."/>
            <person name="Cheng Z."/>
            <person name="Zhang H."/>
            <person name="Liu L."/>
            <person name="Gao P."/>
            <person name="Wang L."/>
        </authorList>
    </citation>
    <scope>NUCLEOTIDE SEQUENCE [LARGE SCALE GENOMIC DNA]</scope>
    <source>
        <strain evidence="4">An76</strain>
    </source>
</reference>
<dbReference type="VEuPathDB" id="FungiDB:M747DRAFT_282940"/>
<dbReference type="AlphaFoldDB" id="A0A124BYE5"/>
<dbReference type="InterPro" id="IPR035899">
    <property type="entry name" value="DBL_dom_sf"/>
</dbReference>
<dbReference type="OMA" id="WTHIQDD"/>
<dbReference type="GO" id="GO:0005085">
    <property type="term" value="F:guanyl-nucleotide exchange factor activity"/>
    <property type="evidence" value="ECO:0007669"/>
    <property type="project" value="InterPro"/>
</dbReference>
<dbReference type="PROSITE" id="PS50010">
    <property type="entry name" value="DH_2"/>
    <property type="match status" value="1"/>
</dbReference>
<dbReference type="VEuPathDB" id="FungiDB:ASPNIDRAFT2_1129746"/>
<dbReference type="InterPro" id="IPR001331">
    <property type="entry name" value="GDS_CDC24_CS"/>
</dbReference>
<organism evidence="3 4">
    <name type="scientific">Aspergillus niger</name>
    <dbReference type="NCBI Taxonomy" id="5061"/>
    <lineage>
        <taxon>Eukaryota</taxon>
        <taxon>Fungi</taxon>
        <taxon>Dikarya</taxon>
        <taxon>Ascomycota</taxon>
        <taxon>Pezizomycotina</taxon>
        <taxon>Eurotiomycetes</taxon>
        <taxon>Eurotiomycetidae</taxon>
        <taxon>Eurotiales</taxon>
        <taxon>Aspergillaceae</taxon>
        <taxon>Aspergillus</taxon>
        <taxon>Aspergillus subgen. Circumdati</taxon>
    </lineage>
</organism>
<feature type="region of interest" description="Disordered" evidence="1">
    <location>
        <begin position="849"/>
        <end position="898"/>
    </location>
</feature>
<dbReference type="VEuPathDB" id="FungiDB:ATCC64974_98730"/>
<dbReference type="Proteomes" id="UP000068243">
    <property type="component" value="Unassembled WGS sequence"/>
</dbReference>
<evidence type="ECO:0000256" key="1">
    <source>
        <dbReference type="SAM" id="MobiDB-lite"/>
    </source>
</evidence>
<protein>
    <submittedName>
        <fullName evidence="3">Rho guanyl nucleotide exchange factor</fullName>
    </submittedName>
</protein>
<sequence>MEESKDMGEPPLLILEKPEYVVEITATHPMPVDPVAAFKRWMNSFRSRRGCPPPERYVEGWPMEVKPDDRDLLPDLLTSNEFQEKQWESLSHRSSNLGTVKTATLSITSQSVVRSRGTTQSTTNQSIRSDARESLDSIRPALNPSIDEEAQHRAIKRRRVLRELITTECDYIFGLKALADALFIFSVRPEIYHNIQQIRDTHEDFLSQIRKLTPISNLAAAKFDTLIPQGVHKRLSAIDFGLRALHAKSLRSRSFRTSMDSRLRALAAETKEALQVALEVGNLSASFTAYKVFCKNYGLLTVDVSLLRQSVPDWRIFDQGIEALSKSVASLERQTQEENKAMSLNDLLIKPIQRLCKYPLLLEELLRWTHIQDDPSAHDGIRQVLEQVRAVVCEINQITENPISKALVKKTFLLQSFMDLSTSNMIDNIYKQLGPLSLCGVLHITYQTPEYITGGYMVCILFTYHLVIAKPSNDYRRLEPLACVYIPDMKIDLIRNGEGLRCYGCLFSWKLIFQSQGKNYELVLSAASAREEKKWETEMLRSAAALTDMPKSVVAKLKEYSFLSLELAPLSCSNGALPLLPRRPSMQALATSRTLPDSQNIIIKKTHCPQRLQMTESVDGEIERPKMSALCPALVLTARRQDRILLERAISAFYTRDVLPYPGMTLGKGDIFHSPGSLMRHLSRRPGLYRRSSCVSLSTAGYSAKSVTGATCADEKVHRKLGKSQEKSLRSVSRGKPATPDTDKGPILARHSKDIRRSKTWKGKGGPNAKAKAAIIPTSASNKGTETPDGCSLRTSAIRRMFNSMSSRRTKRQGRMGLGSGGFVSILRRVGEERLTGAERDVISSISEPECQNANNVRDWNDDDDDADEGIEIHREPCSPPGEPEAQEQVQSIRSISR</sequence>
<gene>
    <name evidence="3" type="ORF">ABL_07964</name>
</gene>
<dbReference type="VEuPathDB" id="FungiDB:An08g10040"/>
<feature type="region of interest" description="Disordered" evidence="1">
    <location>
        <begin position="111"/>
        <end position="143"/>
    </location>
</feature>
<name>A0A124BYE5_ASPNG</name>
<dbReference type="GO" id="GO:0035556">
    <property type="term" value="P:intracellular signal transduction"/>
    <property type="evidence" value="ECO:0007669"/>
    <property type="project" value="InterPro"/>
</dbReference>
<feature type="compositionally biased region" description="Basic and acidic residues" evidence="1">
    <location>
        <begin position="719"/>
        <end position="729"/>
    </location>
</feature>